<keyword evidence="3 6" id="KW-1133">Transmembrane helix</keyword>
<feature type="transmembrane region" description="Helical" evidence="6">
    <location>
        <begin position="192"/>
        <end position="216"/>
    </location>
</feature>
<feature type="region of interest" description="Disordered" evidence="5">
    <location>
        <begin position="377"/>
        <end position="467"/>
    </location>
</feature>
<evidence type="ECO:0000313" key="8">
    <source>
        <dbReference type="EMBL" id="GLC60734.1"/>
    </source>
</evidence>
<feature type="transmembrane region" description="Helical" evidence="6">
    <location>
        <begin position="266"/>
        <end position="286"/>
    </location>
</feature>
<dbReference type="PROSITE" id="PS51257">
    <property type="entry name" value="PROKAR_LIPOPROTEIN"/>
    <property type="match status" value="1"/>
</dbReference>
<feature type="transmembrane region" description="Helical" evidence="6">
    <location>
        <begin position="49"/>
        <end position="67"/>
    </location>
</feature>
<evidence type="ECO:0000259" key="7">
    <source>
        <dbReference type="Pfam" id="PF03151"/>
    </source>
</evidence>
<proteinExistence type="predicted"/>
<evidence type="ECO:0000256" key="1">
    <source>
        <dbReference type="ARBA" id="ARBA00004141"/>
    </source>
</evidence>
<protein>
    <recommendedName>
        <fullName evidence="7">Sugar phosphate transporter domain-containing protein</fullName>
    </recommendedName>
</protein>
<keyword evidence="4 6" id="KW-0472">Membrane</keyword>
<feature type="compositionally biased region" description="Pro residues" evidence="5">
    <location>
        <begin position="458"/>
        <end position="467"/>
    </location>
</feature>
<feature type="transmembrane region" description="Helical" evidence="6">
    <location>
        <begin position="169"/>
        <end position="186"/>
    </location>
</feature>
<feature type="compositionally biased region" description="Low complexity" evidence="5">
    <location>
        <begin position="426"/>
        <end position="441"/>
    </location>
</feature>
<dbReference type="AlphaFoldDB" id="A0A9W6F8X7"/>
<comment type="subcellular location">
    <subcellularLocation>
        <location evidence="1">Membrane</location>
        <topology evidence="1">Multi-pass membrane protein</topology>
    </subcellularLocation>
</comment>
<accession>A0A9W6F8X7</accession>
<dbReference type="Proteomes" id="UP001165080">
    <property type="component" value="Unassembled WGS sequence"/>
</dbReference>
<feature type="domain" description="Sugar phosphate transporter" evidence="7">
    <location>
        <begin position="18"/>
        <end position="336"/>
    </location>
</feature>
<reference evidence="8 9" key="1">
    <citation type="journal article" date="2023" name="Commun. Biol.">
        <title>Reorganization of the ancestral sex-determining regions during the evolution of trioecy in Pleodorina starrii.</title>
        <authorList>
            <person name="Takahashi K."/>
            <person name="Suzuki S."/>
            <person name="Kawai-Toyooka H."/>
            <person name="Yamamoto K."/>
            <person name="Hamaji T."/>
            <person name="Ootsuki R."/>
            <person name="Yamaguchi H."/>
            <person name="Kawachi M."/>
            <person name="Higashiyama T."/>
            <person name="Nozaki H."/>
        </authorList>
    </citation>
    <scope>NUCLEOTIDE SEQUENCE [LARGE SCALE GENOMIC DNA]</scope>
    <source>
        <strain evidence="8 9">NIES-4479</strain>
    </source>
</reference>
<dbReference type="PANTHER" id="PTHR11132">
    <property type="entry name" value="SOLUTE CARRIER FAMILY 35"/>
    <property type="match status" value="1"/>
</dbReference>
<organism evidence="8 9">
    <name type="scientific">Pleodorina starrii</name>
    <dbReference type="NCBI Taxonomy" id="330485"/>
    <lineage>
        <taxon>Eukaryota</taxon>
        <taxon>Viridiplantae</taxon>
        <taxon>Chlorophyta</taxon>
        <taxon>core chlorophytes</taxon>
        <taxon>Chlorophyceae</taxon>
        <taxon>CS clade</taxon>
        <taxon>Chlamydomonadales</taxon>
        <taxon>Volvocaceae</taxon>
        <taxon>Pleodorina</taxon>
    </lineage>
</organism>
<dbReference type="GO" id="GO:0016020">
    <property type="term" value="C:membrane"/>
    <property type="evidence" value="ECO:0007669"/>
    <property type="project" value="UniProtKB-SubCell"/>
</dbReference>
<dbReference type="InterPro" id="IPR050186">
    <property type="entry name" value="TPT_transporter"/>
</dbReference>
<dbReference type="InterPro" id="IPR004853">
    <property type="entry name" value="Sugar_P_trans_dom"/>
</dbReference>
<evidence type="ECO:0000256" key="5">
    <source>
        <dbReference type="SAM" id="MobiDB-lite"/>
    </source>
</evidence>
<evidence type="ECO:0000256" key="2">
    <source>
        <dbReference type="ARBA" id="ARBA00022692"/>
    </source>
</evidence>
<sequence length="467" mass="48696">MASMVLRSRLGLQALTVAACLAWMTASSWAILVNKHIMVALHFPYPCTIAWMGLATTTLASAAAIRFSAAAQRMWSAAGVGGGAGALAGTAASFPSSPSPSGRPFPMTPRYYLTRVLPTGGFMALTFQTGNMGYLYLTVAFVQMLKAFCPVVTMLLLFAARLETASRRLVAAVSLIAVGVALASYGELNLSLFGLAAMLVSVVAESVRLVLTQHLLVGSGSSLHPLEGLFYISSACTAVLAVQASYSEWPALLRQRDYEAVWAHPYSFGAAACCGFAVNMLAIMVIKLASSLTLKVLGTVKDAALVTIGIVFLHERVTGPQLVGYTISMVGFVSYNMIKAAQQQHTGGLGGGGGGGSGPGSVVRSLLPYYAIDASASSSKARERSPGAPSHQHPAKRAAPASPLVPLRDTPGRAAPGDCDEERPRATAAATAASAARRQASLSPPWRSPQTAWSPGGYPSPPPLRRL</sequence>
<keyword evidence="9" id="KW-1185">Reference proteome</keyword>
<evidence type="ECO:0000313" key="9">
    <source>
        <dbReference type="Proteomes" id="UP001165080"/>
    </source>
</evidence>
<keyword evidence="2 6" id="KW-0812">Transmembrane</keyword>
<dbReference type="Pfam" id="PF03151">
    <property type="entry name" value="TPT"/>
    <property type="match status" value="1"/>
</dbReference>
<comment type="caution">
    <text evidence="8">The sequence shown here is derived from an EMBL/GenBank/DDBJ whole genome shotgun (WGS) entry which is preliminary data.</text>
</comment>
<evidence type="ECO:0000256" key="6">
    <source>
        <dbReference type="SAM" id="Phobius"/>
    </source>
</evidence>
<evidence type="ECO:0000256" key="4">
    <source>
        <dbReference type="ARBA" id="ARBA00023136"/>
    </source>
</evidence>
<evidence type="ECO:0000256" key="3">
    <source>
        <dbReference type="ARBA" id="ARBA00022989"/>
    </source>
</evidence>
<dbReference type="EMBL" id="BRXU01000038">
    <property type="protein sequence ID" value="GLC60734.1"/>
    <property type="molecule type" value="Genomic_DNA"/>
</dbReference>
<name>A0A9W6F8X7_9CHLO</name>
<feature type="transmembrane region" description="Helical" evidence="6">
    <location>
        <begin position="133"/>
        <end position="157"/>
    </location>
</feature>
<feature type="transmembrane region" description="Helical" evidence="6">
    <location>
        <begin position="74"/>
        <end position="94"/>
    </location>
</feature>
<gene>
    <name evidence="8" type="primary">PLESTBF000816</name>
    <name evidence="8" type="ORF">PLESTB_001665000</name>
</gene>